<sequence>MKTDIFENMKDYIGCNDVSDLPYRKREVWEEIKRQIPLQYPKEQLEKFSHYVFGVDYAVIMGILDMMKGSDRPCRKCEFTC</sequence>
<organism evidence="1 2">
    <name type="scientific">Mediterraneibacter gnavus</name>
    <name type="common">Ruminococcus gnavus</name>
    <dbReference type="NCBI Taxonomy" id="33038"/>
    <lineage>
        <taxon>Bacteria</taxon>
        <taxon>Bacillati</taxon>
        <taxon>Bacillota</taxon>
        <taxon>Clostridia</taxon>
        <taxon>Lachnospirales</taxon>
        <taxon>Lachnospiraceae</taxon>
        <taxon>Mediterraneibacter</taxon>
    </lineage>
</organism>
<protein>
    <submittedName>
        <fullName evidence="1">Uncharacterized protein</fullName>
    </submittedName>
</protein>
<proteinExistence type="predicted"/>
<comment type="caution">
    <text evidence="1">The sequence shown here is derived from an EMBL/GenBank/DDBJ whole genome shotgun (WGS) entry which is preliminary data.</text>
</comment>
<dbReference type="RefSeq" id="WP_101884081.1">
    <property type="nucleotide sequence ID" value="NZ_JAPRAW010000007.1"/>
</dbReference>
<dbReference type="EMBL" id="NIHT01000014">
    <property type="protein sequence ID" value="PLT74336.1"/>
    <property type="molecule type" value="Genomic_DNA"/>
</dbReference>
<accession>A0A2N5PGR4</accession>
<dbReference type="AlphaFoldDB" id="A0A2N5PGR4"/>
<dbReference type="Proteomes" id="UP000235093">
    <property type="component" value="Unassembled WGS sequence"/>
</dbReference>
<reference evidence="1 2" key="1">
    <citation type="journal article" date="2017" name="Genome Med.">
        <title>A novel Ruminococcus gnavus clade enriched in inflammatory bowel disease patients.</title>
        <authorList>
            <person name="Hall A.B."/>
            <person name="Yassour M."/>
            <person name="Sauk J."/>
            <person name="Garner A."/>
            <person name="Jiang X."/>
            <person name="Arthur T."/>
            <person name="Lagoudas G.K."/>
            <person name="Vatanen T."/>
            <person name="Fornelos N."/>
            <person name="Wilson R."/>
            <person name="Bertha M."/>
            <person name="Cohen M."/>
            <person name="Garber J."/>
            <person name="Khalili H."/>
            <person name="Gevers D."/>
            <person name="Ananthakrishnan A.N."/>
            <person name="Kugathasan S."/>
            <person name="Lander E.S."/>
            <person name="Blainey P."/>
            <person name="Vlamakis H."/>
            <person name="Xavier R.J."/>
            <person name="Huttenhower C."/>
        </authorList>
    </citation>
    <scope>NUCLEOTIDE SEQUENCE [LARGE SCALE GENOMIC DNA]</scope>
    <source>
        <strain evidence="1 2">RJX1125</strain>
    </source>
</reference>
<evidence type="ECO:0000313" key="1">
    <source>
        <dbReference type="EMBL" id="PLT74336.1"/>
    </source>
</evidence>
<evidence type="ECO:0000313" key="2">
    <source>
        <dbReference type="Proteomes" id="UP000235093"/>
    </source>
</evidence>
<name>A0A2N5PGR4_MEDGN</name>
<gene>
    <name evidence="1" type="ORF">CDL23_10095</name>
</gene>